<dbReference type="PANTHER" id="PTHR43671">
    <property type="entry name" value="SERINE/THREONINE-PROTEIN KINASE NEK"/>
    <property type="match status" value="1"/>
</dbReference>
<keyword evidence="5" id="KW-0067">ATP-binding</keyword>
<evidence type="ECO:0000256" key="3">
    <source>
        <dbReference type="ARBA" id="ARBA00022741"/>
    </source>
</evidence>
<gene>
    <name evidence="8" type="ORF">PG999_004227</name>
</gene>
<dbReference type="GO" id="GO:0004674">
    <property type="term" value="F:protein serine/threonine kinase activity"/>
    <property type="evidence" value="ECO:0007669"/>
    <property type="project" value="UniProtKB-EC"/>
</dbReference>
<feature type="domain" description="Protein kinase" evidence="7">
    <location>
        <begin position="24"/>
        <end position="371"/>
    </location>
</feature>
<accession>A0AAW0QYR0</accession>
<sequence length="465" mass="53154">MEAAPYRGLSKTTASELSRQASKYDFMSEVSPGVWKVVRKSDRAQFLARDVSPWLLQLGEAEVGPKPLLWMLDKGSNNMIEPLMALLNHENLINLIDWVQLIGWKDSKKPDQVTYFFIYDYCNAGTLENLFQPQVRVFPRNDESHYQVPTMQDQFLPESFCWHVLCSVLKALAWLHDGIREDLNPDTEEYEVFDAGVDWHTILHRDITPANIFFRHPHTMSETYGQCKLGNLSKAHVSGHVNGVLGGRVPPGEGKVLAGQEGFESQANLRLNIDMPLYHPPQFGQPYTIISEYRSVGDVLMGMMVKPVMAAMKHMEYIRDEDSEAWNQRFSDANYSAGLKDLVWELMSKSEAEHQATFGLYLRAKDGFQYFRQTDGAGKGGVTVGDVQIKQAQAEAERRASEAELVRLRNEQLDKEDAKVRDEELEAPNSNPTREKILKEINELCRTTSERYERRNREAEEDDQS</sequence>
<organism evidence="8 9">
    <name type="scientific">Apiospora kogelbergensis</name>
    <dbReference type="NCBI Taxonomy" id="1337665"/>
    <lineage>
        <taxon>Eukaryota</taxon>
        <taxon>Fungi</taxon>
        <taxon>Dikarya</taxon>
        <taxon>Ascomycota</taxon>
        <taxon>Pezizomycotina</taxon>
        <taxon>Sordariomycetes</taxon>
        <taxon>Xylariomycetidae</taxon>
        <taxon>Amphisphaeriales</taxon>
        <taxon>Apiosporaceae</taxon>
        <taxon>Apiospora</taxon>
    </lineage>
</organism>
<dbReference type="EMBL" id="JAQQWP010000004">
    <property type="protein sequence ID" value="KAK8120107.1"/>
    <property type="molecule type" value="Genomic_DNA"/>
</dbReference>
<dbReference type="InterPro" id="IPR050660">
    <property type="entry name" value="NEK_Ser/Thr_kinase"/>
</dbReference>
<dbReference type="PROSITE" id="PS50011">
    <property type="entry name" value="PROTEIN_KINASE_DOM"/>
    <property type="match status" value="1"/>
</dbReference>
<evidence type="ECO:0000259" key="7">
    <source>
        <dbReference type="PROSITE" id="PS50011"/>
    </source>
</evidence>
<evidence type="ECO:0000256" key="1">
    <source>
        <dbReference type="ARBA" id="ARBA00012513"/>
    </source>
</evidence>
<evidence type="ECO:0000256" key="2">
    <source>
        <dbReference type="ARBA" id="ARBA00022679"/>
    </source>
</evidence>
<evidence type="ECO:0000313" key="8">
    <source>
        <dbReference type="EMBL" id="KAK8120107.1"/>
    </source>
</evidence>
<dbReference type="GO" id="GO:0005524">
    <property type="term" value="F:ATP binding"/>
    <property type="evidence" value="ECO:0007669"/>
    <property type="project" value="UniProtKB-KW"/>
</dbReference>
<dbReference type="InterPro" id="IPR000719">
    <property type="entry name" value="Prot_kinase_dom"/>
</dbReference>
<keyword evidence="3" id="KW-0547">Nucleotide-binding</keyword>
<reference evidence="8 9" key="1">
    <citation type="submission" date="2023-01" db="EMBL/GenBank/DDBJ databases">
        <title>Analysis of 21 Apiospora genomes using comparative genomics revels a genus with tremendous synthesis potential of carbohydrate active enzymes and secondary metabolites.</title>
        <authorList>
            <person name="Sorensen T."/>
        </authorList>
    </citation>
    <scope>NUCLEOTIDE SEQUENCE [LARGE SCALE GENOMIC DNA]</scope>
    <source>
        <strain evidence="8 9">CBS 117206</strain>
    </source>
</reference>
<proteinExistence type="predicted"/>
<comment type="caution">
    <text evidence="8">The sequence shown here is derived from an EMBL/GenBank/DDBJ whole genome shotgun (WGS) entry which is preliminary data.</text>
</comment>
<keyword evidence="9" id="KW-1185">Reference proteome</keyword>
<evidence type="ECO:0000256" key="6">
    <source>
        <dbReference type="SAM" id="MobiDB-lite"/>
    </source>
</evidence>
<dbReference type="EC" id="2.7.11.1" evidence="1"/>
<feature type="region of interest" description="Disordered" evidence="6">
    <location>
        <begin position="417"/>
        <end position="437"/>
    </location>
</feature>
<evidence type="ECO:0000256" key="5">
    <source>
        <dbReference type="ARBA" id="ARBA00022840"/>
    </source>
</evidence>
<dbReference type="SUPFAM" id="SSF56112">
    <property type="entry name" value="Protein kinase-like (PK-like)"/>
    <property type="match status" value="1"/>
</dbReference>
<dbReference type="Gene3D" id="1.10.510.10">
    <property type="entry name" value="Transferase(Phosphotransferase) domain 1"/>
    <property type="match status" value="1"/>
</dbReference>
<keyword evidence="4" id="KW-0418">Kinase</keyword>
<dbReference type="PANTHER" id="PTHR43671:SF13">
    <property type="entry name" value="SERINE_THREONINE-PROTEIN KINASE NEK2"/>
    <property type="match status" value="1"/>
</dbReference>
<protein>
    <recommendedName>
        <fullName evidence="1">non-specific serine/threonine protein kinase</fullName>
        <ecNumber evidence="1">2.7.11.1</ecNumber>
    </recommendedName>
</protein>
<name>A0AAW0QYR0_9PEZI</name>
<keyword evidence="2" id="KW-0808">Transferase</keyword>
<evidence type="ECO:0000313" key="9">
    <source>
        <dbReference type="Proteomes" id="UP001392437"/>
    </source>
</evidence>
<dbReference type="AlphaFoldDB" id="A0AAW0QYR0"/>
<evidence type="ECO:0000256" key="4">
    <source>
        <dbReference type="ARBA" id="ARBA00022777"/>
    </source>
</evidence>
<dbReference type="InterPro" id="IPR011009">
    <property type="entry name" value="Kinase-like_dom_sf"/>
</dbReference>
<dbReference type="Proteomes" id="UP001392437">
    <property type="component" value="Unassembled WGS sequence"/>
</dbReference>